<protein>
    <submittedName>
        <fullName evidence="2">Uncharacterized protein</fullName>
    </submittedName>
</protein>
<comment type="caution">
    <text evidence="2">The sequence shown here is derived from an EMBL/GenBank/DDBJ whole genome shotgun (WGS) entry which is preliminary data.</text>
</comment>
<gene>
    <name evidence="2" type="ORF">OS493_028986</name>
</gene>
<organism evidence="2 3">
    <name type="scientific">Desmophyllum pertusum</name>
    <dbReference type="NCBI Taxonomy" id="174260"/>
    <lineage>
        <taxon>Eukaryota</taxon>
        <taxon>Metazoa</taxon>
        <taxon>Cnidaria</taxon>
        <taxon>Anthozoa</taxon>
        <taxon>Hexacorallia</taxon>
        <taxon>Scleractinia</taxon>
        <taxon>Caryophylliina</taxon>
        <taxon>Caryophylliidae</taxon>
        <taxon>Desmophyllum</taxon>
    </lineage>
</organism>
<keyword evidence="3" id="KW-1185">Reference proteome</keyword>
<reference evidence="2" key="1">
    <citation type="submission" date="2023-01" db="EMBL/GenBank/DDBJ databases">
        <title>Genome assembly of the deep-sea coral Lophelia pertusa.</title>
        <authorList>
            <person name="Herrera S."/>
            <person name="Cordes E."/>
        </authorList>
    </citation>
    <scope>NUCLEOTIDE SEQUENCE</scope>
    <source>
        <strain evidence="2">USNM1676648</strain>
        <tissue evidence="2">Polyp</tissue>
    </source>
</reference>
<dbReference type="OrthoDB" id="6155499at2759"/>
<sequence length="189" mass="21738">MYRHLFGHHPNPFTLDEFEAGGEQFYKSGVSACREDDLNYYQTDALDECSSDDGGIAIVQFIEETFKRLPKWIRLVMTSRNDSNVLNGFSNIPKMHLSSMDERNLQDIEIFIATKLFEDAPILKANSNRKILQILIPAFESIDCEDNYGFTPGFVAAMNGPYRKRRVPPKKRSRIDTEQSTIFSTRNIE</sequence>
<feature type="region of interest" description="Disordered" evidence="1">
    <location>
        <begin position="165"/>
        <end position="189"/>
    </location>
</feature>
<name>A0A9W9YWT9_9CNID</name>
<evidence type="ECO:0000256" key="1">
    <source>
        <dbReference type="SAM" id="MobiDB-lite"/>
    </source>
</evidence>
<evidence type="ECO:0000313" key="2">
    <source>
        <dbReference type="EMBL" id="KAJ7370912.1"/>
    </source>
</evidence>
<dbReference type="Proteomes" id="UP001163046">
    <property type="component" value="Unassembled WGS sequence"/>
</dbReference>
<accession>A0A9W9YWT9</accession>
<dbReference type="EMBL" id="MU826854">
    <property type="protein sequence ID" value="KAJ7370912.1"/>
    <property type="molecule type" value="Genomic_DNA"/>
</dbReference>
<dbReference type="AlphaFoldDB" id="A0A9W9YWT9"/>
<feature type="compositionally biased region" description="Polar residues" evidence="1">
    <location>
        <begin position="178"/>
        <end position="189"/>
    </location>
</feature>
<proteinExistence type="predicted"/>
<evidence type="ECO:0000313" key="3">
    <source>
        <dbReference type="Proteomes" id="UP001163046"/>
    </source>
</evidence>